<gene>
    <name evidence="1" type="ORF">FIM1_827</name>
</gene>
<reference evidence="1 2" key="2">
    <citation type="submission" date="2019-11" db="EMBL/GenBank/DDBJ databases">
        <authorList>
            <person name="Lu H."/>
        </authorList>
    </citation>
    <scope>NUCLEOTIDE SEQUENCE [LARGE SCALE GENOMIC DNA]</scope>
    <source>
        <strain evidence="1 2">FIM1</strain>
    </source>
</reference>
<organism evidence="1 2">
    <name type="scientific">Kluyveromyces marxianus</name>
    <name type="common">Yeast</name>
    <name type="synonym">Candida kefyr</name>
    <dbReference type="NCBI Taxonomy" id="4911"/>
    <lineage>
        <taxon>Eukaryota</taxon>
        <taxon>Fungi</taxon>
        <taxon>Dikarya</taxon>
        <taxon>Ascomycota</taxon>
        <taxon>Saccharomycotina</taxon>
        <taxon>Saccharomycetes</taxon>
        <taxon>Saccharomycetales</taxon>
        <taxon>Saccharomycetaceae</taxon>
        <taxon>Kluyveromyces</taxon>
    </lineage>
</organism>
<dbReference type="EMBL" id="CP015054">
    <property type="protein sequence ID" value="QGN14174.1"/>
    <property type="molecule type" value="Genomic_DNA"/>
</dbReference>
<name>A0ABX6ETG0_KLUMA</name>
<evidence type="ECO:0000313" key="1">
    <source>
        <dbReference type="EMBL" id="QGN14174.1"/>
    </source>
</evidence>
<evidence type="ECO:0000313" key="2">
    <source>
        <dbReference type="Proteomes" id="UP000422736"/>
    </source>
</evidence>
<reference evidence="1 2" key="1">
    <citation type="submission" date="2016-03" db="EMBL/GenBank/DDBJ databases">
        <title>How can Kluyveromyces marxianus grow so fast - potential evolutionary course in Saccharomyces Complex revealed by comparative genomics.</title>
        <authorList>
            <person name="Mo W."/>
            <person name="Lu W."/>
            <person name="Yang X."/>
            <person name="Qi J."/>
            <person name="Lv H."/>
        </authorList>
    </citation>
    <scope>NUCLEOTIDE SEQUENCE [LARGE SCALE GENOMIC DNA]</scope>
    <source>
        <strain evidence="1 2">FIM1</strain>
    </source>
</reference>
<proteinExistence type="predicted"/>
<accession>A0ABX6ETG0</accession>
<dbReference type="Proteomes" id="UP000422736">
    <property type="component" value="Chromosome 1"/>
</dbReference>
<evidence type="ECO:0008006" key="3">
    <source>
        <dbReference type="Google" id="ProtNLM"/>
    </source>
</evidence>
<protein>
    <recommendedName>
        <fullName evidence="3">DNA mismatch repair protein HSM3</fullName>
    </recommendedName>
</protein>
<keyword evidence="2" id="KW-1185">Reference proteome</keyword>
<sequence length="366" mass="42631">MDREVIQQDTAIFMAQILLEYVKQYIEGNDICIASIKEIQSKNDAIMESELLLETIVVENGGEYIIFEYIQMIENNSELELDSESIEILQSMIRKVVFSDFDFVKVWLPKFFYQVPHSYNTGKILQDDFLGELLRNFDPNMMLIFVNICSPKFKEVETSKLLKLIKIIIENNMNKGSSETIANILFTSLRQLSSFLPEIRNELCKDPPMALLESLKLCINTDHEFITTYYLKQISPIVPNINNLTVLRDLIFDLGLSDINLSLSHIFNHTESWFGIREDGLFWVLLDLKERREMDSHRLRAIDDIILMIIDFTKGRIDVLWNENLKVILPKMLVSSLENNTNLKYMNSIYTTMKITAIMNDCSYNI</sequence>